<evidence type="ECO:0000256" key="1">
    <source>
        <dbReference type="ARBA" id="ARBA00005495"/>
    </source>
</evidence>
<dbReference type="SUPFAM" id="SSF51316">
    <property type="entry name" value="Mss4-like"/>
    <property type="match status" value="1"/>
</dbReference>
<dbReference type="AlphaFoldDB" id="A0A5M3YS46"/>
<dbReference type="Gene3D" id="3.90.1590.10">
    <property type="entry name" value="glutathione-dependent formaldehyde- activating enzyme (gfa)"/>
    <property type="match status" value="1"/>
</dbReference>
<reference evidence="5 6" key="1">
    <citation type="submission" date="2020-01" db="EMBL/GenBank/DDBJ databases">
        <title>Aspergillus terreus IFO 6365 whole genome shotgun sequence.</title>
        <authorList>
            <person name="Kanamasa S."/>
            <person name="Takahashi H."/>
        </authorList>
    </citation>
    <scope>NUCLEOTIDE SEQUENCE [LARGE SCALE GENOMIC DNA]</scope>
    <source>
        <strain evidence="5 6">IFO 6365</strain>
    </source>
</reference>
<evidence type="ECO:0000256" key="2">
    <source>
        <dbReference type="ARBA" id="ARBA00022723"/>
    </source>
</evidence>
<dbReference type="InterPro" id="IPR006913">
    <property type="entry name" value="CENP-V/GFA"/>
</dbReference>
<evidence type="ECO:0000256" key="4">
    <source>
        <dbReference type="ARBA" id="ARBA00023239"/>
    </source>
</evidence>
<protein>
    <submittedName>
        <fullName evidence="5">DUF636 domain protein</fullName>
    </submittedName>
</protein>
<dbReference type="Pfam" id="PF04828">
    <property type="entry name" value="GFA"/>
    <property type="match status" value="1"/>
</dbReference>
<dbReference type="GO" id="GO:0016846">
    <property type="term" value="F:carbon-sulfur lyase activity"/>
    <property type="evidence" value="ECO:0007669"/>
    <property type="project" value="InterPro"/>
</dbReference>
<dbReference type="OrthoDB" id="6329284at2759"/>
<keyword evidence="2" id="KW-0479">Metal-binding</keyword>
<proteinExistence type="inferred from homology"/>
<dbReference type="GO" id="GO:0046872">
    <property type="term" value="F:metal ion binding"/>
    <property type="evidence" value="ECO:0007669"/>
    <property type="project" value="UniProtKB-KW"/>
</dbReference>
<comment type="caution">
    <text evidence="5">The sequence shown here is derived from an EMBL/GenBank/DDBJ whole genome shotgun (WGS) entry which is preliminary data.</text>
</comment>
<dbReference type="Proteomes" id="UP000452235">
    <property type="component" value="Unassembled WGS sequence"/>
</dbReference>
<gene>
    <name evidence="5" type="ORF">ATEIFO6365_0004017500</name>
</gene>
<evidence type="ECO:0000313" key="6">
    <source>
        <dbReference type="Proteomes" id="UP000452235"/>
    </source>
</evidence>
<keyword evidence="3" id="KW-0862">Zinc</keyword>
<dbReference type="PANTHER" id="PTHR33337:SF40">
    <property type="entry name" value="CENP-V_GFA DOMAIN-CONTAINING PROTEIN-RELATED"/>
    <property type="match status" value="1"/>
</dbReference>
<organism evidence="5 6">
    <name type="scientific">Aspergillus terreus</name>
    <dbReference type="NCBI Taxonomy" id="33178"/>
    <lineage>
        <taxon>Eukaryota</taxon>
        <taxon>Fungi</taxon>
        <taxon>Dikarya</taxon>
        <taxon>Ascomycota</taxon>
        <taxon>Pezizomycotina</taxon>
        <taxon>Eurotiomycetes</taxon>
        <taxon>Eurotiomycetidae</taxon>
        <taxon>Eurotiales</taxon>
        <taxon>Aspergillaceae</taxon>
        <taxon>Aspergillus</taxon>
        <taxon>Aspergillus subgen. Circumdati</taxon>
    </lineage>
</organism>
<comment type="similarity">
    <text evidence="1">Belongs to the Gfa family.</text>
</comment>
<keyword evidence="6" id="KW-1185">Reference proteome</keyword>
<dbReference type="PROSITE" id="PS51891">
    <property type="entry name" value="CENP_V_GFA"/>
    <property type="match status" value="1"/>
</dbReference>
<dbReference type="EMBL" id="BLJY01000004">
    <property type="protein sequence ID" value="GFF15056.1"/>
    <property type="molecule type" value="Genomic_DNA"/>
</dbReference>
<dbReference type="InterPro" id="IPR011057">
    <property type="entry name" value="Mss4-like_sf"/>
</dbReference>
<name>A0A5M3YS46_ASPTE</name>
<accession>A0A5M3YS46</accession>
<sequence>MTPHLTGSCACSYITYTVANPPLAMSNCHCTTCRKQSGAPYQSWAICKGSDVTWTSIPPTMRQSSERASRGFCPQCGSSICMMVPGGRIAVTAGTIDEKPGVEIPRPTEHIFLAEKASWFDLPEDQLKRADQFPSSGE</sequence>
<evidence type="ECO:0000313" key="5">
    <source>
        <dbReference type="EMBL" id="GFF15056.1"/>
    </source>
</evidence>
<keyword evidence="4" id="KW-0456">Lyase</keyword>
<evidence type="ECO:0000256" key="3">
    <source>
        <dbReference type="ARBA" id="ARBA00022833"/>
    </source>
</evidence>
<dbReference type="PANTHER" id="PTHR33337">
    <property type="entry name" value="GFA DOMAIN-CONTAINING PROTEIN"/>
    <property type="match status" value="1"/>
</dbReference>